<feature type="region of interest" description="Disordered" evidence="1">
    <location>
        <begin position="376"/>
        <end position="425"/>
    </location>
</feature>
<dbReference type="AlphaFoldDB" id="A0AAE1JXJ2"/>
<proteinExistence type="predicted"/>
<sequence>MDEQDETFNSRERRKSRYLSFPYTNMGPGQKGFTVKTEDSETPSHSYQVEGSSVANSRSRRSSTAAKSSTKLQNTSAKSSKKLRSKWGRKHVRWSTMSSSQEFKNASSSELISGLYSKALDCTFLDKNRKSDLVEWFFSAYRLSTFHDEAELATILENQKKRKMGTPISNGSLNVNSEQEKKKKLEQKQEEKKKKPEQTRRRRNKSLPSQSDMNKNIAASEFLSGCSAKMSNTSPGGSMKDVEPALQPQNVGSTTREGSSRAKRSLAPKVSRPKKRKKTEVSLDEPRTKLISDLLDGGENSNKSSSFVIDLQMAAPPSCSIPGKNIGEDKIEIDLAGSKLELYSSQLGGVGNLDNVFSPMDAPAERLKTKRATIIPDLNDGGFQDNSTQKKLEGDNGFSSDLKSKNSQRMNQEPKSDPSRSNSSGMEFIQTIDYNRLEVNGSCLLLQFNPGVSLPSKGDLFAAFCRYGPLNVVETQMSKDGHAQVAFLKGADAEEACRSLKKNKQLGATLIVHNDPSETLALLRRFEATDHNDSSGTIAPLKQCDTIAGHSESRPPHCDRPSLDCIRKNLEMMASVLEKKGHTISPEMRDNLEVEIKTLMEKVNCIGSLPVEG</sequence>
<feature type="compositionally biased region" description="Basic residues" evidence="1">
    <location>
        <begin position="79"/>
        <end position="88"/>
    </location>
</feature>
<name>A0AAE1JXJ2_9FABA</name>
<evidence type="ECO:0000256" key="1">
    <source>
        <dbReference type="SAM" id="MobiDB-lite"/>
    </source>
</evidence>
<feature type="compositionally biased region" description="Polar residues" evidence="1">
    <location>
        <begin position="167"/>
        <end position="177"/>
    </location>
</feature>
<feature type="region of interest" description="Disordered" evidence="1">
    <location>
        <begin position="163"/>
        <end position="216"/>
    </location>
</feature>
<dbReference type="EMBL" id="JAWXYG010000004">
    <property type="protein sequence ID" value="KAK4276242.1"/>
    <property type="molecule type" value="Genomic_DNA"/>
</dbReference>
<feature type="compositionally biased region" description="Basic and acidic residues" evidence="1">
    <location>
        <begin position="178"/>
        <end position="199"/>
    </location>
</feature>
<dbReference type="Proteomes" id="UP001293593">
    <property type="component" value="Unassembled WGS sequence"/>
</dbReference>
<gene>
    <name evidence="2" type="ORF">QN277_019211</name>
</gene>
<accession>A0AAE1JXJ2</accession>
<feature type="compositionally biased region" description="Low complexity" evidence="1">
    <location>
        <begin position="52"/>
        <end position="69"/>
    </location>
</feature>
<dbReference type="SUPFAM" id="SSF54928">
    <property type="entry name" value="RNA-binding domain, RBD"/>
    <property type="match status" value="1"/>
</dbReference>
<comment type="caution">
    <text evidence="2">The sequence shown here is derived from an EMBL/GenBank/DDBJ whole genome shotgun (WGS) entry which is preliminary data.</text>
</comment>
<dbReference type="InterPro" id="IPR035979">
    <property type="entry name" value="RBD_domain_sf"/>
</dbReference>
<feature type="compositionally biased region" description="Polar residues" evidence="1">
    <location>
        <begin position="247"/>
        <end position="257"/>
    </location>
</feature>
<dbReference type="PANTHER" id="PTHR35491:SF12">
    <property type="entry name" value="RRM DOMAIN-CONTAINING PROTEIN"/>
    <property type="match status" value="1"/>
</dbReference>
<feature type="region of interest" description="Disordered" evidence="1">
    <location>
        <begin position="228"/>
        <end position="284"/>
    </location>
</feature>
<evidence type="ECO:0000313" key="3">
    <source>
        <dbReference type="Proteomes" id="UP001293593"/>
    </source>
</evidence>
<feature type="compositionally biased region" description="Basic residues" evidence="1">
    <location>
        <begin position="261"/>
        <end position="278"/>
    </location>
</feature>
<keyword evidence="3" id="KW-1185">Reference proteome</keyword>
<feature type="compositionally biased region" description="Polar residues" evidence="1">
    <location>
        <begin position="397"/>
        <end position="411"/>
    </location>
</feature>
<feature type="region of interest" description="Disordered" evidence="1">
    <location>
        <begin position="1"/>
        <end position="88"/>
    </location>
</feature>
<protein>
    <submittedName>
        <fullName evidence="2">Uncharacterized protein</fullName>
    </submittedName>
</protein>
<organism evidence="2 3">
    <name type="scientific">Acacia crassicarpa</name>
    <name type="common">northern wattle</name>
    <dbReference type="NCBI Taxonomy" id="499986"/>
    <lineage>
        <taxon>Eukaryota</taxon>
        <taxon>Viridiplantae</taxon>
        <taxon>Streptophyta</taxon>
        <taxon>Embryophyta</taxon>
        <taxon>Tracheophyta</taxon>
        <taxon>Spermatophyta</taxon>
        <taxon>Magnoliopsida</taxon>
        <taxon>eudicotyledons</taxon>
        <taxon>Gunneridae</taxon>
        <taxon>Pentapetalae</taxon>
        <taxon>rosids</taxon>
        <taxon>fabids</taxon>
        <taxon>Fabales</taxon>
        <taxon>Fabaceae</taxon>
        <taxon>Caesalpinioideae</taxon>
        <taxon>mimosoid clade</taxon>
        <taxon>Acacieae</taxon>
        <taxon>Acacia</taxon>
    </lineage>
</organism>
<dbReference type="PANTHER" id="PTHR35491">
    <property type="entry name" value="OS12G0638500-LIKE PROTEIN"/>
    <property type="match status" value="1"/>
</dbReference>
<evidence type="ECO:0000313" key="2">
    <source>
        <dbReference type="EMBL" id="KAK4276242.1"/>
    </source>
</evidence>
<reference evidence="2" key="1">
    <citation type="submission" date="2023-10" db="EMBL/GenBank/DDBJ databases">
        <title>Chromosome-level genome of the transformable northern wattle, Acacia crassicarpa.</title>
        <authorList>
            <person name="Massaro I."/>
            <person name="Sinha N.R."/>
            <person name="Poethig S."/>
            <person name="Leichty A.R."/>
        </authorList>
    </citation>
    <scope>NUCLEOTIDE SEQUENCE</scope>
    <source>
        <strain evidence="2">Acra3RX</strain>
        <tissue evidence="2">Leaf</tissue>
    </source>
</reference>
<dbReference type="GO" id="GO:0003676">
    <property type="term" value="F:nucleic acid binding"/>
    <property type="evidence" value="ECO:0007669"/>
    <property type="project" value="InterPro"/>
</dbReference>